<dbReference type="RefSeq" id="WP_150967633.1">
    <property type="nucleotide sequence ID" value="NZ_VZDO01000001.1"/>
</dbReference>
<sequence>MPHPAGGAAPLPWRRWLALLVLSAAFAGLLELAGLPAALLLGPMLVGIIVSTTGRPLRVPNLPFTAAQALIGCLIAASITPGILATVAAEWPLFVGVTASTILVSALIGYALARWQVLPGTVAVWGSSPGAASAMVIMAQAYGADARLVAVMTYTRVVAVSVVASVLSLLFAGPSSAPSPGPSALFPIDPAHLAGVLAVAAAGVVLGRLARLPAGGLVGPMLVGAGLNVAGVFDPHPPQVLLGLAYAVVGWRIGLNFTRETVAAAAKALPRILLAMLLLIAFCGGLALLLVRFGGIEPVTAYLATSPGGMDSVAIIAANSNVDRPFVMALQALRFFAVLAGGPALARFVAKRHLAREKRRETVSPPPP</sequence>
<feature type="transmembrane region" description="Helical" evidence="1">
    <location>
        <begin position="239"/>
        <end position="257"/>
    </location>
</feature>
<dbReference type="Pfam" id="PF05145">
    <property type="entry name" value="AbrB"/>
    <property type="match status" value="1"/>
</dbReference>
<organism evidence="2 3">
    <name type="scientific">Plantimonas leprariae</name>
    <dbReference type="NCBI Taxonomy" id="2615207"/>
    <lineage>
        <taxon>Bacteria</taxon>
        <taxon>Pseudomonadati</taxon>
        <taxon>Pseudomonadota</taxon>
        <taxon>Alphaproteobacteria</taxon>
        <taxon>Hyphomicrobiales</taxon>
        <taxon>Aurantimonadaceae</taxon>
        <taxon>Plantimonas</taxon>
    </lineage>
</organism>
<evidence type="ECO:0000313" key="2">
    <source>
        <dbReference type="EMBL" id="KAB0682661.1"/>
    </source>
</evidence>
<dbReference type="GO" id="GO:0016020">
    <property type="term" value="C:membrane"/>
    <property type="evidence" value="ECO:0007669"/>
    <property type="project" value="InterPro"/>
</dbReference>
<feature type="transmembrane region" description="Helical" evidence="1">
    <location>
        <begin position="269"/>
        <end position="291"/>
    </location>
</feature>
<proteinExistence type="predicted"/>
<keyword evidence="1" id="KW-0812">Transmembrane</keyword>
<dbReference type="PANTHER" id="PTHR38457:SF1">
    <property type="entry name" value="REGULATOR ABRB-RELATED"/>
    <property type="match status" value="1"/>
</dbReference>
<dbReference type="NCBIfam" id="TIGR03082">
    <property type="entry name" value="Gneg_AbrB_dup"/>
    <property type="match status" value="2"/>
</dbReference>
<accession>A0A7V7PSV6</accession>
<reference evidence="2 3" key="1">
    <citation type="submission" date="2019-09" db="EMBL/GenBank/DDBJ databases">
        <title>YIM 132180 draft genome.</title>
        <authorList>
            <person name="Zhang K."/>
        </authorList>
    </citation>
    <scope>NUCLEOTIDE SEQUENCE [LARGE SCALE GENOMIC DNA]</scope>
    <source>
        <strain evidence="2 3">YIM 132180</strain>
    </source>
</reference>
<feature type="transmembrane region" description="Helical" evidence="1">
    <location>
        <begin position="332"/>
        <end position="350"/>
    </location>
</feature>
<dbReference type="GO" id="GO:0010468">
    <property type="term" value="P:regulation of gene expression"/>
    <property type="evidence" value="ECO:0007669"/>
    <property type="project" value="InterPro"/>
</dbReference>
<dbReference type="EMBL" id="VZDO01000001">
    <property type="protein sequence ID" value="KAB0682661.1"/>
    <property type="molecule type" value="Genomic_DNA"/>
</dbReference>
<comment type="caution">
    <text evidence="2">The sequence shown here is derived from an EMBL/GenBank/DDBJ whole genome shotgun (WGS) entry which is preliminary data.</text>
</comment>
<feature type="transmembrane region" description="Helical" evidence="1">
    <location>
        <begin position="217"/>
        <end position="233"/>
    </location>
</feature>
<feature type="transmembrane region" description="Helical" evidence="1">
    <location>
        <begin position="62"/>
        <end position="85"/>
    </location>
</feature>
<dbReference type="Proteomes" id="UP000432089">
    <property type="component" value="Unassembled WGS sequence"/>
</dbReference>
<dbReference type="PANTHER" id="PTHR38457">
    <property type="entry name" value="REGULATOR ABRB-RELATED"/>
    <property type="match status" value="1"/>
</dbReference>
<dbReference type="InterPro" id="IPR017516">
    <property type="entry name" value="AbrB_dup"/>
</dbReference>
<feature type="transmembrane region" description="Helical" evidence="1">
    <location>
        <begin position="20"/>
        <end position="50"/>
    </location>
</feature>
<name>A0A7V7PSV6_9HYPH</name>
<feature type="transmembrane region" description="Helical" evidence="1">
    <location>
        <begin position="91"/>
        <end position="113"/>
    </location>
</feature>
<evidence type="ECO:0000313" key="3">
    <source>
        <dbReference type="Proteomes" id="UP000432089"/>
    </source>
</evidence>
<keyword evidence="3" id="KW-1185">Reference proteome</keyword>
<feature type="transmembrane region" description="Helical" evidence="1">
    <location>
        <begin position="191"/>
        <end position="210"/>
    </location>
</feature>
<gene>
    <name evidence="2" type="ORF">F6X38_00790</name>
</gene>
<protein>
    <submittedName>
        <fullName evidence="2">AbrB family transcriptional regulator</fullName>
    </submittedName>
</protein>
<keyword evidence="1" id="KW-1133">Transmembrane helix</keyword>
<dbReference type="InterPro" id="IPR007820">
    <property type="entry name" value="AbrB_fam"/>
</dbReference>
<feature type="transmembrane region" description="Helical" evidence="1">
    <location>
        <begin position="148"/>
        <end position="171"/>
    </location>
</feature>
<dbReference type="AlphaFoldDB" id="A0A7V7PSV6"/>
<evidence type="ECO:0000256" key="1">
    <source>
        <dbReference type="SAM" id="Phobius"/>
    </source>
</evidence>
<keyword evidence="1" id="KW-0472">Membrane</keyword>
<dbReference type="PIRSF" id="PIRSF038991">
    <property type="entry name" value="Protein_AbrB"/>
    <property type="match status" value="1"/>
</dbReference>